<dbReference type="PANTHER" id="PTHR46333">
    <property type="entry name" value="CYTOKINESIS PROTEIN 3"/>
    <property type="match status" value="1"/>
</dbReference>
<evidence type="ECO:0000313" key="3">
    <source>
        <dbReference type="EMBL" id="KAL3887049.1"/>
    </source>
</evidence>
<proteinExistence type="predicted"/>
<evidence type="ECO:0000313" key="4">
    <source>
        <dbReference type="Proteomes" id="UP001634394"/>
    </source>
</evidence>
<comment type="caution">
    <text evidence="3">The sequence shown here is derived from an EMBL/GenBank/DDBJ whole genome shotgun (WGS) entry which is preliminary data.</text>
</comment>
<dbReference type="InterPro" id="IPR056564">
    <property type="entry name" value="Ig-like_KY"/>
</dbReference>
<feature type="domain" description="Transglutaminase-like" evidence="2">
    <location>
        <begin position="144"/>
        <end position="214"/>
    </location>
</feature>
<accession>A0ABD3XLD4</accession>
<reference evidence="3 4" key="1">
    <citation type="submission" date="2024-11" db="EMBL/GenBank/DDBJ databases">
        <title>Chromosome-level genome assembly of the freshwater bivalve Anodonta woodiana.</title>
        <authorList>
            <person name="Chen X."/>
        </authorList>
    </citation>
    <scope>NUCLEOTIDE SEQUENCE [LARGE SCALE GENOMIC DNA]</scope>
    <source>
        <strain evidence="3">MN2024</strain>
        <tissue evidence="3">Gills</tissue>
    </source>
</reference>
<dbReference type="Gene3D" id="3.10.620.30">
    <property type="match status" value="1"/>
</dbReference>
<dbReference type="SUPFAM" id="SSF54001">
    <property type="entry name" value="Cysteine proteinases"/>
    <property type="match status" value="1"/>
</dbReference>
<dbReference type="AlphaFoldDB" id="A0ABD3XLD4"/>
<gene>
    <name evidence="3" type="ORF">ACJMK2_027005</name>
</gene>
<sequence>MGCAAFKSNVVSPIDEPKQVKPIDAKIDQESLHIRASAKNGDGTNKHVESDFVGSGKIPPHPPKTKKRDIVPDPAVFKPIDEHALTAPSSLRSSVSELAKYLVEPAKNDLERVRAFYRWITDNIRYDTEGHFSGIPNSCDPNEVLKTGKSVGLGYADLFSSFCRIVNVPVKTIIGHAKGYNHDPETAITPSTKPNHAWNVVLLDGDWRFIECMWGSGHLKGQTFNKQFTEFYFLTDPKHFISEHYPSTQHKDGQDSKWQLLDKPISVNEFVKHVKLSSTALEFEVIPISHKSAVLELKSDETITIQDGQGNMENWLINFSLSNGTDMSQYAMSYISNMTTLKINVRPPNAEKYILKIFAKPRGKQTVSHNLVIKYIIKCTDPDAQAKPYPSRKSPWAFCPEYKLYGFAEGSRAMPIFITNDGDLNINIPTTKQVEAIAKLHHAQDKDVNLEDSTLVESSVNEIVVRTRLPLQGFYSLDIMAKRPWEEGNKYRSAMAYLIDCQKPMSPYYPFPHCYYGAITKYNCRLLEPLNRSLPAKSSVIFRLESKRLQRIKVSKQNLKRASDGIFEGEVLTPDTGFVTVSGSDKDGESLLCLYQFSVATEVV</sequence>
<evidence type="ECO:0000256" key="1">
    <source>
        <dbReference type="SAM" id="MobiDB-lite"/>
    </source>
</evidence>
<organism evidence="3 4">
    <name type="scientific">Sinanodonta woodiana</name>
    <name type="common">Chinese pond mussel</name>
    <name type="synonym">Anodonta woodiana</name>
    <dbReference type="NCBI Taxonomy" id="1069815"/>
    <lineage>
        <taxon>Eukaryota</taxon>
        <taxon>Metazoa</taxon>
        <taxon>Spiralia</taxon>
        <taxon>Lophotrochozoa</taxon>
        <taxon>Mollusca</taxon>
        <taxon>Bivalvia</taxon>
        <taxon>Autobranchia</taxon>
        <taxon>Heteroconchia</taxon>
        <taxon>Palaeoheterodonta</taxon>
        <taxon>Unionida</taxon>
        <taxon>Unionoidea</taxon>
        <taxon>Unionidae</taxon>
        <taxon>Unioninae</taxon>
        <taxon>Sinanodonta</taxon>
    </lineage>
</organism>
<protein>
    <recommendedName>
        <fullName evidence="2">Transglutaminase-like domain-containing protein</fullName>
    </recommendedName>
</protein>
<dbReference type="Pfam" id="PF01841">
    <property type="entry name" value="Transglut_core"/>
    <property type="match status" value="1"/>
</dbReference>
<dbReference type="Pfam" id="PF23265">
    <property type="entry name" value="Ig-like_KY"/>
    <property type="match status" value="2"/>
</dbReference>
<dbReference type="PANTHER" id="PTHR46333:SF2">
    <property type="entry name" value="CYTOKINESIS PROTEIN 3"/>
    <property type="match status" value="1"/>
</dbReference>
<dbReference type="InterPro" id="IPR038765">
    <property type="entry name" value="Papain-like_cys_pep_sf"/>
</dbReference>
<feature type="region of interest" description="Disordered" evidence="1">
    <location>
        <begin position="31"/>
        <end position="71"/>
    </location>
</feature>
<dbReference type="InterPro" id="IPR052557">
    <property type="entry name" value="CAP/Cytokinesis_protein"/>
</dbReference>
<dbReference type="InterPro" id="IPR002931">
    <property type="entry name" value="Transglutaminase-like"/>
</dbReference>
<dbReference type="EMBL" id="JBJQND010000002">
    <property type="protein sequence ID" value="KAL3887049.1"/>
    <property type="molecule type" value="Genomic_DNA"/>
</dbReference>
<dbReference type="SMART" id="SM00460">
    <property type="entry name" value="TGc"/>
    <property type="match status" value="1"/>
</dbReference>
<evidence type="ECO:0000259" key="2">
    <source>
        <dbReference type="SMART" id="SM00460"/>
    </source>
</evidence>
<keyword evidence="4" id="KW-1185">Reference proteome</keyword>
<dbReference type="Proteomes" id="UP001634394">
    <property type="component" value="Unassembled WGS sequence"/>
</dbReference>
<name>A0ABD3XLD4_SINWO</name>